<sequence>MVGQLLHLMFSFQLFSVPECLHWLYHEGNEKRNHFI</sequence>
<proteinExistence type="predicted"/>
<organism evidence="1">
    <name type="scientific">Anguilla anguilla</name>
    <name type="common">European freshwater eel</name>
    <name type="synonym">Muraena anguilla</name>
    <dbReference type="NCBI Taxonomy" id="7936"/>
    <lineage>
        <taxon>Eukaryota</taxon>
        <taxon>Metazoa</taxon>
        <taxon>Chordata</taxon>
        <taxon>Craniata</taxon>
        <taxon>Vertebrata</taxon>
        <taxon>Euteleostomi</taxon>
        <taxon>Actinopterygii</taxon>
        <taxon>Neopterygii</taxon>
        <taxon>Teleostei</taxon>
        <taxon>Anguilliformes</taxon>
        <taxon>Anguillidae</taxon>
        <taxon>Anguilla</taxon>
    </lineage>
</organism>
<accession>A0A0E9QVJ4</accession>
<evidence type="ECO:0000313" key="1">
    <source>
        <dbReference type="EMBL" id="JAH20143.1"/>
    </source>
</evidence>
<dbReference type="AlphaFoldDB" id="A0A0E9QVJ4"/>
<dbReference type="EMBL" id="GBXM01088434">
    <property type="protein sequence ID" value="JAH20143.1"/>
    <property type="molecule type" value="Transcribed_RNA"/>
</dbReference>
<protein>
    <submittedName>
        <fullName evidence="1">Uncharacterized protein</fullName>
    </submittedName>
</protein>
<reference evidence="1" key="1">
    <citation type="submission" date="2014-11" db="EMBL/GenBank/DDBJ databases">
        <authorList>
            <person name="Amaro Gonzalez C."/>
        </authorList>
    </citation>
    <scope>NUCLEOTIDE SEQUENCE</scope>
</reference>
<name>A0A0E9QVJ4_ANGAN</name>
<reference evidence="1" key="2">
    <citation type="journal article" date="2015" name="Fish Shellfish Immunol.">
        <title>Early steps in the European eel (Anguilla anguilla)-Vibrio vulnificus interaction in the gills: Role of the RtxA13 toxin.</title>
        <authorList>
            <person name="Callol A."/>
            <person name="Pajuelo D."/>
            <person name="Ebbesson L."/>
            <person name="Teles M."/>
            <person name="MacKenzie S."/>
            <person name="Amaro C."/>
        </authorList>
    </citation>
    <scope>NUCLEOTIDE SEQUENCE</scope>
</reference>